<dbReference type="AlphaFoldDB" id="A0A9N8DGI1"/>
<gene>
    <name evidence="1" type="ORF">SEMRO_140_G065520.1</name>
</gene>
<sequence>MMSGTTSAITQELCLAFSDFVNTLFAIPLTRNLIACLVTTGDVPEIQEFTYANPTIDMGDDIAEETVIEIPEGPYIVTEQSTGSPFHVGTKVGSSILWQAHVPITELSSILRDNIDADDNDNDVEQLLQEILTGQSGACFDCETEPGIDGVELVAMTPTTYTLELTSLKSQHIKDTITFAGPGTAAILAKMDAATTETQNAIRIFDLGRGETKTEIAGTLLGNVLSRSSLEGMAEAEALYYRALTAGDEVWRKTNNSSNSGMRLLSGEPGKSFALRVHSNEQANRFDYLVFHDSTNGLDFVN</sequence>
<evidence type="ECO:0000313" key="2">
    <source>
        <dbReference type="Proteomes" id="UP001153069"/>
    </source>
</evidence>
<evidence type="ECO:0000313" key="1">
    <source>
        <dbReference type="EMBL" id="CAB9502578.1"/>
    </source>
</evidence>
<dbReference type="Proteomes" id="UP001153069">
    <property type="component" value="Unassembled WGS sequence"/>
</dbReference>
<reference evidence="1" key="1">
    <citation type="submission" date="2020-06" db="EMBL/GenBank/DDBJ databases">
        <authorList>
            <consortium name="Plant Systems Biology data submission"/>
        </authorList>
    </citation>
    <scope>NUCLEOTIDE SEQUENCE</scope>
    <source>
        <strain evidence="1">D6</strain>
    </source>
</reference>
<protein>
    <submittedName>
        <fullName evidence="1">Uncharacterized protein</fullName>
    </submittedName>
</protein>
<dbReference type="EMBL" id="CAICTM010000139">
    <property type="protein sequence ID" value="CAB9502578.1"/>
    <property type="molecule type" value="Genomic_DNA"/>
</dbReference>
<proteinExistence type="predicted"/>
<comment type="caution">
    <text evidence="1">The sequence shown here is derived from an EMBL/GenBank/DDBJ whole genome shotgun (WGS) entry which is preliminary data.</text>
</comment>
<organism evidence="1 2">
    <name type="scientific">Seminavis robusta</name>
    <dbReference type="NCBI Taxonomy" id="568900"/>
    <lineage>
        <taxon>Eukaryota</taxon>
        <taxon>Sar</taxon>
        <taxon>Stramenopiles</taxon>
        <taxon>Ochrophyta</taxon>
        <taxon>Bacillariophyta</taxon>
        <taxon>Bacillariophyceae</taxon>
        <taxon>Bacillariophycidae</taxon>
        <taxon>Naviculales</taxon>
        <taxon>Naviculaceae</taxon>
        <taxon>Seminavis</taxon>
    </lineage>
</organism>
<accession>A0A9N8DGI1</accession>
<keyword evidence="2" id="KW-1185">Reference proteome</keyword>
<name>A0A9N8DGI1_9STRA</name>